<evidence type="ECO:0000313" key="3">
    <source>
        <dbReference type="Proteomes" id="UP000788993"/>
    </source>
</evidence>
<gene>
    <name evidence="2" type="ORF">OGATHE_000638</name>
</gene>
<evidence type="ECO:0000313" key="2">
    <source>
        <dbReference type="EMBL" id="KAH3677983.1"/>
    </source>
</evidence>
<dbReference type="Proteomes" id="UP000788993">
    <property type="component" value="Unassembled WGS sequence"/>
</dbReference>
<reference evidence="2" key="2">
    <citation type="submission" date="2021-01" db="EMBL/GenBank/DDBJ databases">
        <authorList>
            <person name="Schikora-Tamarit M.A."/>
        </authorList>
    </citation>
    <scope>NUCLEOTIDE SEQUENCE</scope>
    <source>
        <strain evidence="2">NCAIM Y.01608</strain>
    </source>
</reference>
<dbReference type="AlphaFoldDB" id="A0A9P8PT76"/>
<evidence type="ECO:0000256" key="1">
    <source>
        <dbReference type="SAM" id="MobiDB-lite"/>
    </source>
</evidence>
<dbReference type="EMBL" id="JAEUBD010000095">
    <property type="protein sequence ID" value="KAH3677983.1"/>
    <property type="molecule type" value="Genomic_DNA"/>
</dbReference>
<keyword evidence="3" id="KW-1185">Reference proteome</keyword>
<comment type="caution">
    <text evidence="2">The sequence shown here is derived from an EMBL/GenBank/DDBJ whole genome shotgun (WGS) entry which is preliminary data.</text>
</comment>
<proteinExistence type="predicted"/>
<accession>A0A9P8PT76</accession>
<feature type="region of interest" description="Disordered" evidence="1">
    <location>
        <begin position="158"/>
        <end position="182"/>
    </location>
</feature>
<feature type="compositionally biased region" description="Low complexity" evidence="1">
    <location>
        <begin position="163"/>
        <end position="182"/>
    </location>
</feature>
<organism evidence="2 3">
    <name type="scientific">Ogataea polymorpha</name>
    <dbReference type="NCBI Taxonomy" id="460523"/>
    <lineage>
        <taxon>Eukaryota</taxon>
        <taxon>Fungi</taxon>
        <taxon>Dikarya</taxon>
        <taxon>Ascomycota</taxon>
        <taxon>Saccharomycotina</taxon>
        <taxon>Pichiomycetes</taxon>
        <taxon>Pichiales</taxon>
        <taxon>Pichiaceae</taxon>
        <taxon>Ogataea</taxon>
    </lineage>
</organism>
<name>A0A9P8PT76_9ASCO</name>
<protein>
    <submittedName>
        <fullName evidence="2">Uncharacterized protein</fullName>
    </submittedName>
</protein>
<reference evidence="2" key="1">
    <citation type="journal article" date="2021" name="Open Biol.">
        <title>Shared evolutionary footprints suggest mitochondrial oxidative damage underlies multiple complex I losses in fungi.</title>
        <authorList>
            <person name="Schikora-Tamarit M.A."/>
            <person name="Marcet-Houben M."/>
            <person name="Nosek J."/>
            <person name="Gabaldon T."/>
        </authorList>
    </citation>
    <scope>NUCLEOTIDE SEQUENCE</scope>
    <source>
        <strain evidence="2">NCAIM Y.01608</strain>
    </source>
</reference>
<sequence>MSSVIRSLNWRSPEVVGNLLKLFIALSSLVVLEGCGGRMGCLAGVFRFTMPPSSSSRGCSWHSLRTQLDLSDIELFMSYSVSESSCHSSVENSSSESLLVEVLEVLLVVLEESESRELGDRWDRKLVACLLSRRHCKDGVEQRRGHVADNSASIAASTISGVSTPDTSPSTRRTISSRTSLSTPDDCLANSNKLLRSGAGSFKSEILLAVSALGTSRTGTVSILGSGCGAGSSCSLSLSTISKSFSGAGSLASLLLSDSFGSNGSLSSSCSSSALVNKIDFSCVARFRSLVASLIFASISTTCWSSSGALSSSFLFLNSRSSS</sequence>